<sequence length="720" mass="78782">MLLTNPGSSSPTILNARRKNTAWAVWQASPRLRRWLEGISLWLAVMLFLFVHPLYAEASESGHGGHQGAGEFHFVDDGGQPVGPATLLNTDYRVTVSGLLADTRLRQSFRNTGQQWREGVFVFPLPENANVYGMTMTAGDRVIVGEIHQKQEAERQYTRAKTEGRKAARVDQQRPNLFTTRMANIPPGETVTVELHYQQAVRYQSGEFELRLPTTLTPRYMPGESADNRQARWTTGWATPTTEVPDADQISPFTVLPEDVGPDSHRATIALDITAGLPVSRVSSPSHRLNSTWNGNTVEVSPESGAVLMDRDLVVRWAPARGMEPAAAVFHERWQGEDYLLALVMPGLNHDQRLPRELVFVIDTSGSMAGESIRQARQALLRGLDTLGPDDRFNVIRFNSQTHALFMEAVPASSNNIARARRYVNELNADGGTEMAPALEAALDDRRGDARDGFAGVRQVVFITDGAVGNEAELFGKISNKLASSRLFTVGIGPAPNMHFMREAARYGRGTYTAISDLSDVARPLDGLFGKMQSPVLTDIAVKWPGQTPATEAFPDRIGDLFRGEPMVQVVRGLPGEGELDVSGRLPDGSEWQQSLLLDHASSGKGLHRYWAKQKINGLMDSGLTGRVDDDSQAEVTRLGLKHQLMTKYTSFLAQEKTASRPADESLATDSVPTLLPAGSQGTMLRYPQTATLSPLFIAIGLVGLMVSAAITLLQGRVLA</sequence>
<evidence type="ECO:0000313" key="4">
    <source>
        <dbReference type="EMBL" id="NMT62557.1"/>
    </source>
</evidence>
<dbReference type="OrthoDB" id="9784383at2"/>
<dbReference type="InterPro" id="IPR022440">
    <property type="entry name" value="CHP03788"/>
</dbReference>
<dbReference type="AlphaFoldDB" id="A0A7Y0NJM8"/>
<keyword evidence="1" id="KW-1133">Transmembrane helix</keyword>
<keyword evidence="1" id="KW-0472">Membrane</keyword>
<dbReference type="InterPro" id="IPR002035">
    <property type="entry name" value="VWF_A"/>
</dbReference>
<feature type="transmembrane region" description="Helical" evidence="1">
    <location>
        <begin position="693"/>
        <end position="714"/>
    </location>
</feature>
<proteinExistence type="predicted"/>
<dbReference type="SUPFAM" id="SSF53300">
    <property type="entry name" value="vWA-like"/>
    <property type="match status" value="1"/>
</dbReference>
<evidence type="ECO:0000256" key="1">
    <source>
        <dbReference type="SAM" id="Phobius"/>
    </source>
</evidence>
<dbReference type="Gene3D" id="3.40.50.410">
    <property type="entry name" value="von Willebrand factor, type A domain"/>
    <property type="match status" value="1"/>
</dbReference>
<dbReference type="RefSeq" id="WP_135953936.1">
    <property type="nucleotide sequence ID" value="NZ_JABCKY010000001.1"/>
</dbReference>
<dbReference type="PROSITE" id="PS51468">
    <property type="entry name" value="VIT"/>
    <property type="match status" value="1"/>
</dbReference>
<keyword evidence="5" id="KW-1185">Reference proteome</keyword>
<evidence type="ECO:0000259" key="3">
    <source>
        <dbReference type="PROSITE" id="PS51468"/>
    </source>
</evidence>
<dbReference type="PROSITE" id="PS50234">
    <property type="entry name" value="VWFA"/>
    <property type="match status" value="1"/>
</dbReference>
<protein>
    <submittedName>
        <fullName evidence="4">Marine proteobacterial sortase target protein</fullName>
    </submittedName>
</protein>
<keyword evidence="1" id="KW-0812">Transmembrane</keyword>
<dbReference type="PANTHER" id="PTHR45737">
    <property type="entry name" value="VON WILLEBRAND FACTOR A DOMAIN-CONTAINING PROTEIN 5A"/>
    <property type="match status" value="1"/>
</dbReference>
<evidence type="ECO:0000259" key="2">
    <source>
        <dbReference type="PROSITE" id="PS50234"/>
    </source>
</evidence>
<feature type="domain" description="VWFA" evidence="2">
    <location>
        <begin position="357"/>
        <end position="532"/>
    </location>
</feature>
<dbReference type="InterPro" id="IPR013694">
    <property type="entry name" value="VIT"/>
</dbReference>
<dbReference type="SMART" id="SM00327">
    <property type="entry name" value="VWA"/>
    <property type="match status" value="1"/>
</dbReference>
<reference evidence="4 5" key="1">
    <citation type="submission" date="2020-04" db="EMBL/GenBank/DDBJ databases">
        <title>Marinobacter oceani sp. nov., isolated from marine solar saltern.</title>
        <authorList>
            <person name="Chen X.-Y."/>
        </authorList>
    </citation>
    <scope>NUCLEOTIDE SEQUENCE [LARGE SCALE GENOMIC DNA]</scope>
    <source>
        <strain evidence="4 5">W62</strain>
    </source>
</reference>
<evidence type="ECO:0000313" key="5">
    <source>
        <dbReference type="Proteomes" id="UP000567186"/>
    </source>
</evidence>
<comment type="caution">
    <text evidence="4">The sequence shown here is derived from an EMBL/GenBank/DDBJ whole genome shotgun (WGS) entry which is preliminary data.</text>
</comment>
<feature type="domain" description="VIT" evidence="3">
    <location>
        <begin position="71"/>
        <end position="199"/>
    </location>
</feature>
<dbReference type="Pfam" id="PF08487">
    <property type="entry name" value="VIT"/>
    <property type="match status" value="1"/>
</dbReference>
<dbReference type="InterPro" id="IPR036465">
    <property type="entry name" value="vWFA_dom_sf"/>
</dbReference>
<dbReference type="SMART" id="SM00609">
    <property type="entry name" value="VIT"/>
    <property type="match status" value="1"/>
</dbReference>
<dbReference type="Proteomes" id="UP000567186">
    <property type="component" value="Unassembled WGS sequence"/>
</dbReference>
<accession>A0A7Y0NJM8</accession>
<organism evidence="4 5">
    <name type="scientific">Marinobacter orientalis</name>
    <dbReference type="NCBI Taxonomy" id="1928859"/>
    <lineage>
        <taxon>Bacteria</taxon>
        <taxon>Pseudomonadati</taxon>
        <taxon>Pseudomonadota</taxon>
        <taxon>Gammaproteobacteria</taxon>
        <taxon>Pseudomonadales</taxon>
        <taxon>Marinobacteraceae</taxon>
        <taxon>Marinobacter</taxon>
    </lineage>
</organism>
<dbReference type="PANTHER" id="PTHR45737:SF6">
    <property type="entry name" value="VON WILLEBRAND FACTOR A DOMAIN-CONTAINING PROTEIN 5A"/>
    <property type="match status" value="1"/>
</dbReference>
<dbReference type="Pfam" id="PF13768">
    <property type="entry name" value="VWA_3"/>
    <property type="match status" value="1"/>
</dbReference>
<name>A0A7Y0NJM8_9GAMM</name>
<gene>
    <name evidence="4" type="ORF">HIU99_03005</name>
</gene>
<dbReference type="EMBL" id="JABCKY010000001">
    <property type="protein sequence ID" value="NMT62557.1"/>
    <property type="molecule type" value="Genomic_DNA"/>
</dbReference>
<dbReference type="NCBIfam" id="TIGR03788">
    <property type="entry name" value="marine_srt_targ"/>
    <property type="match status" value="1"/>
</dbReference>